<dbReference type="NCBIfam" id="TIGR02937">
    <property type="entry name" value="sigma70-ECF"/>
    <property type="match status" value="1"/>
</dbReference>
<name>A0A6M4GUA1_9PROT</name>
<dbReference type="EMBL" id="CP053069">
    <property type="protein sequence ID" value="QJR09913.1"/>
    <property type="molecule type" value="Genomic_DNA"/>
</dbReference>
<dbReference type="GO" id="GO:0016987">
    <property type="term" value="F:sigma factor activity"/>
    <property type="evidence" value="ECO:0007669"/>
    <property type="project" value="UniProtKB-KW"/>
</dbReference>
<dbReference type="InterPro" id="IPR036388">
    <property type="entry name" value="WH-like_DNA-bd_sf"/>
</dbReference>
<reference evidence="8 9" key="1">
    <citation type="submission" date="2020-04" db="EMBL/GenBank/DDBJ databases">
        <title>Usitatibacter rugosus gen. nov., sp. nov. and Usitatibacter palustris sp. nov., novel members of Usitatibacteraceae fam. nov. within the order Nitrosomonadales isolated from soil.</title>
        <authorList>
            <person name="Huber K.J."/>
            <person name="Neumann-Schaal M."/>
            <person name="Geppert A."/>
            <person name="Luckner M."/>
            <person name="Wanner G."/>
            <person name="Overmann J."/>
        </authorList>
    </citation>
    <scope>NUCLEOTIDE SEQUENCE [LARGE SCALE GENOMIC DNA]</scope>
    <source>
        <strain evidence="8 9">0125_3</strain>
    </source>
</reference>
<keyword evidence="3" id="KW-0731">Sigma factor</keyword>
<sequence length="186" mass="20826">MPDASDEELMLAYAGGDAGAFDMLYARHKGPVFRLMLRSVKTRGEAEELVQDIWMRVIEARERYVRTAKFTTWLYTVAHNRLIDHWRKKGLTVVAPDNEDGESTVEEGRAGPFDEPHRIVEARDTLATLESALAALPVAQREAFLLHHEGDMTVAQIAEATGTNEEAAKSRLRYAMDKLRKAVGDG</sequence>
<keyword evidence="4" id="KW-0238">DNA-binding</keyword>
<dbReference type="Gene3D" id="1.10.1740.10">
    <property type="match status" value="1"/>
</dbReference>
<dbReference type="CDD" id="cd06171">
    <property type="entry name" value="Sigma70_r4"/>
    <property type="match status" value="1"/>
</dbReference>
<dbReference type="NCBIfam" id="NF009166">
    <property type="entry name" value="PRK12513.1"/>
    <property type="match status" value="1"/>
</dbReference>
<dbReference type="SUPFAM" id="SSF88659">
    <property type="entry name" value="Sigma3 and sigma4 domains of RNA polymerase sigma factors"/>
    <property type="match status" value="1"/>
</dbReference>
<keyword evidence="9" id="KW-1185">Reference proteome</keyword>
<dbReference type="Pfam" id="PF04542">
    <property type="entry name" value="Sigma70_r2"/>
    <property type="match status" value="1"/>
</dbReference>
<dbReference type="SUPFAM" id="SSF88946">
    <property type="entry name" value="Sigma2 domain of RNA polymerase sigma factors"/>
    <property type="match status" value="1"/>
</dbReference>
<gene>
    <name evidence="8" type="primary">rpoE_1</name>
    <name evidence="8" type="ORF">DSM104443_00964</name>
</gene>
<comment type="similarity">
    <text evidence="1">Belongs to the sigma-70 factor family. ECF subfamily.</text>
</comment>
<dbReference type="InterPro" id="IPR014284">
    <property type="entry name" value="RNA_pol_sigma-70_dom"/>
</dbReference>
<feature type="domain" description="RNA polymerase sigma-70 region 2" evidence="6">
    <location>
        <begin position="24"/>
        <end position="90"/>
    </location>
</feature>
<evidence type="ECO:0000259" key="6">
    <source>
        <dbReference type="Pfam" id="PF04542"/>
    </source>
</evidence>
<keyword evidence="2" id="KW-0805">Transcription regulation</keyword>
<protein>
    <submittedName>
        <fullName evidence="8">ECF RNA polymerase sigma factor RpoE</fullName>
    </submittedName>
</protein>
<dbReference type="Gene3D" id="1.10.10.10">
    <property type="entry name" value="Winged helix-like DNA-binding domain superfamily/Winged helix DNA-binding domain"/>
    <property type="match status" value="1"/>
</dbReference>
<dbReference type="GO" id="GO:0006352">
    <property type="term" value="P:DNA-templated transcription initiation"/>
    <property type="evidence" value="ECO:0007669"/>
    <property type="project" value="InterPro"/>
</dbReference>
<evidence type="ECO:0000259" key="7">
    <source>
        <dbReference type="Pfam" id="PF08281"/>
    </source>
</evidence>
<dbReference type="RefSeq" id="WP_171090020.1">
    <property type="nucleotide sequence ID" value="NZ_CP053069.1"/>
</dbReference>
<dbReference type="KEGG" id="uru:DSM104443_00964"/>
<dbReference type="PANTHER" id="PTHR43133:SF8">
    <property type="entry name" value="RNA POLYMERASE SIGMA FACTOR HI_1459-RELATED"/>
    <property type="match status" value="1"/>
</dbReference>
<dbReference type="Proteomes" id="UP000501534">
    <property type="component" value="Chromosome"/>
</dbReference>
<dbReference type="InterPro" id="IPR013249">
    <property type="entry name" value="RNA_pol_sigma70_r4_t2"/>
</dbReference>
<accession>A0A6M4GUA1</accession>
<dbReference type="PANTHER" id="PTHR43133">
    <property type="entry name" value="RNA POLYMERASE ECF-TYPE SIGMA FACTO"/>
    <property type="match status" value="1"/>
</dbReference>
<proteinExistence type="inferred from homology"/>
<feature type="domain" description="RNA polymerase sigma factor 70 region 4 type 2" evidence="7">
    <location>
        <begin position="129"/>
        <end position="179"/>
    </location>
</feature>
<evidence type="ECO:0000256" key="3">
    <source>
        <dbReference type="ARBA" id="ARBA00023082"/>
    </source>
</evidence>
<keyword evidence="5" id="KW-0804">Transcription</keyword>
<dbReference type="Pfam" id="PF08281">
    <property type="entry name" value="Sigma70_r4_2"/>
    <property type="match status" value="1"/>
</dbReference>
<dbReference type="InterPro" id="IPR013324">
    <property type="entry name" value="RNA_pol_sigma_r3/r4-like"/>
</dbReference>
<dbReference type="InterPro" id="IPR039425">
    <property type="entry name" value="RNA_pol_sigma-70-like"/>
</dbReference>
<evidence type="ECO:0000313" key="9">
    <source>
        <dbReference type="Proteomes" id="UP000501534"/>
    </source>
</evidence>
<dbReference type="GO" id="GO:0003677">
    <property type="term" value="F:DNA binding"/>
    <property type="evidence" value="ECO:0007669"/>
    <property type="project" value="UniProtKB-KW"/>
</dbReference>
<evidence type="ECO:0000313" key="8">
    <source>
        <dbReference type="EMBL" id="QJR09913.1"/>
    </source>
</evidence>
<dbReference type="InterPro" id="IPR013325">
    <property type="entry name" value="RNA_pol_sigma_r2"/>
</dbReference>
<evidence type="ECO:0000256" key="4">
    <source>
        <dbReference type="ARBA" id="ARBA00023125"/>
    </source>
</evidence>
<dbReference type="AlphaFoldDB" id="A0A6M4GUA1"/>
<evidence type="ECO:0000256" key="1">
    <source>
        <dbReference type="ARBA" id="ARBA00010641"/>
    </source>
</evidence>
<dbReference type="InterPro" id="IPR007627">
    <property type="entry name" value="RNA_pol_sigma70_r2"/>
</dbReference>
<evidence type="ECO:0000256" key="2">
    <source>
        <dbReference type="ARBA" id="ARBA00023015"/>
    </source>
</evidence>
<organism evidence="8 9">
    <name type="scientific">Usitatibacter rugosus</name>
    <dbReference type="NCBI Taxonomy" id="2732067"/>
    <lineage>
        <taxon>Bacteria</taxon>
        <taxon>Pseudomonadati</taxon>
        <taxon>Pseudomonadota</taxon>
        <taxon>Betaproteobacteria</taxon>
        <taxon>Nitrosomonadales</taxon>
        <taxon>Usitatibacteraceae</taxon>
        <taxon>Usitatibacter</taxon>
    </lineage>
</organism>
<evidence type="ECO:0000256" key="5">
    <source>
        <dbReference type="ARBA" id="ARBA00023163"/>
    </source>
</evidence>